<feature type="transmembrane region" description="Helical" evidence="1">
    <location>
        <begin position="171"/>
        <end position="191"/>
    </location>
</feature>
<evidence type="ECO:0000256" key="1">
    <source>
        <dbReference type="SAM" id="Phobius"/>
    </source>
</evidence>
<dbReference type="Proteomes" id="UP000076296">
    <property type="component" value="Unassembled WGS sequence"/>
</dbReference>
<reference evidence="3 7" key="2">
    <citation type="submission" date="2016-01" db="EMBL/GenBank/DDBJ databases">
        <title>Draft sequences of Acinetobacter baumannii isolates from wounded military personnel.</title>
        <authorList>
            <person name="Arivett B.A."/>
            <person name="Fiester S.E."/>
            <person name="Ream D.C."/>
            <person name="Actis L.A."/>
        </authorList>
    </citation>
    <scope>NUCLEOTIDE SEQUENCE [LARGE SCALE GENOMIC DNA]</scope>
    <source>
        <strain evidence="3 7">AB2828</strain>
    </source>
</reference>
<evidence type="ECO:0000313" key="3">
    <source>
        <dbReference type="EMBL" id="KZA21429.1"/>
    </source>
</evidence>
<evidence type="ECO:0000313" key="9">
    <source>
        <dbReference type="Proteomes" id="UP000480763"/>
    </source>
</evidence>
<feature type="transmembrane region" description="Helical" evidence="1">
    <location>
        <begin position="129"/>
        <end position="151"/>
    </location>
</feature>
<evidence type="ECO:0000313" key="2">
    <source>
        <dbReference type="EMBL" id="CUW34689.1"/>
    </source>
</evidence>
<sequence>MKVIQGEIQKLTIEDSKILPLKNIEKQAVGSAMLGALASSSTLMTNAPIMLMAARGIDAKTFTCEINGYKVIGQFTTVQFQENDPLVIVISDEQEQGRHLAYSILDPRTGLLYMLYEMGRSLKNSYKNIWQLVFIWSISASIIFTGLFFIFDIFSGKEIFNFSYLIENLKLFFLILCVLLIFFSLFMNLVFRRSFKQAAELSEKIFSILGFKNVDEQDFYNDFIIKDGVHVSVMEYRKNLKGPDPYPEDYFSKNTTSE</sequence>
<proteinExistence type="predicted"/>
<organism evidence="4 9">
    <name type="scientific">Acinetobacter baumannii</name>
    <dbReference type="NCBI Taxonomy" id="470"/>
    <lineage>
        <taxon>Bacteria</taxon>
        <taxon>Pseudomonadati</taxon>
        <taxon>Pseudomonadota</taxon>
        <taxon>Gammaproteobacteria</taxon>
        <taxon>Moraxellales</taxon>
        <taxon>Moraxellaceae</taxon>
        <taxon>Acinetobacter</taxon>
        <taxon>Acinetobacter calcoaceticus/baumannii complex</taxon>
    </lineage>
</organism>
<reference evidence="2 6" key="1">
    <citation type="submission" date="2015-12" db="EMBL/GenBank/DDBJ databases">
        <authorList>
            <person name="Wibberg D."/>
        </authorList>
    </citation>
    <scope>NUCLEOTIDE SEQUENCE [LARGE SCALE GENOMIC DNA]</scope>
    <source>
        <strain evidence="2">R2091</strain>
    </source>
</reference>
<evidence type="ECO:0000313" key="6">
    <source>
        <dbReference type="Proteomes" id="UP000066661"/>
    </source>
</evidence>
<evidence type="ECO:0000313" key="8">
    <source>
        <dbReference type="Proteomes" id="UP000315888"/>
    </source>
</evidence>
<dbReference type="EMBL" id="LRDT01000007">
    <property type="protein sequence ID" value="KZA21429.1"/>
    <property type="molecule type" value="Genomic_DNA"/>
</dbReference>
<dbReference type="Proteomes" id="UP000315888">
    <property type="component" value="Unassembled WGS sequence"/>
</dbReference>
<keyword evidence="1" id="KW-1133">Transmembrane helix</keyword>
<gene>
    <name evidence="2" type="ORF">ABR2091_1286</name>
    <name evidence="5" type="ORF">FJU42_19345</name>
    <name evidence="4" type="ORF">GSE42_07510</name>
    <name evidence="3" type="ORF">LV35_00506</name>
</gene>
<evidence type="ECO:0000313" key="7">
    <source>
        <dbReference type="Proteomes" id="UP000076296"/>
    </source>
</evidence>
<accession>A0A0G4QPL0</accession>
<protein>
    <submittedName>
        <fullName evidence="4">Uncharacterized protein</fullName>
    </submittedName>
</protein>
<dbReference type="Proteomes" id="UP000066661">
    <property type="component" value="Chromosome I"/>
</dbReference>
<dbReference type="EMBL" id="VHGY01000072">
    <property type="protein sequence ID" value="TPU60355.1"/>
    <property type="molecule type" value="Genomic_DNA"/>
</dbReference>
<dbReference type="EMBL" id="WWCH01000001">
    <property type="protein sequence ID" value="MYM77771.1"/>
    <property type="molecule type" value="Genomic_DNA"/>
</dbReference>
<reference evidence="4 9" key="3">
    <citation type="journal article" date="2017" name="Ann. Clin. Microbiol. Antimicrob.">
        <title>New eight genes identified at the clinical multidrug-resistant Acinetobacter baumannii DMS06669 strain in a Vietnam hospital.</title>
        <authorList>
            <person name="Si-Tuan N."/>
            <person name="Ngoc H.M."/>
            <person name="Hang P.T.T."/>
            <person name="Nguyen C."/>
            <person name="Van P.H."/>
            <person name="Huong N.T."/>
        </authorList>
    </citation>
    <scope>NUCLEOTIDE SEQUENCE [LARGE SCALE GENOMIC DNA]</scope>
    <source>
        <strain evidence="4 9">DMS06669</strain>
    </source>
</reference>
<dbReference type="InterPro" id="IPR048130">
    <property type="entry name" value="T6SS_ExIF-like"/>
</dbReference>
<dbReference type="EMBL" id="LN997846">
    <property type="protein sequence ID" value="CUW34689.1"/>
    <property type="molecule type" value="Genomic_DNA"/>
</dbReference>
<name>A0A0G4QPL0_ACIBA</name>
<evidence type="ECO:0000313" key="4">
    <source>
        <dbReference type="EMBL" id="MYM77771.1"/>
    </source>
</evidence>
<reference evidence="5 8" key="4">
    <citation type="submission" date="2019-06" db="EMBL/GenBank/DDBJ databases">
        <title>A Diverse Panel of Clinical Acinetobacter baumannii for Research Use.</title>
        <authorList>
            <person name="Mcgann P."/>
            <person name="Snesrud E."/>
            <person name="Galac M.R."/>
        </authorList>
    </citation>
    <scope>NUCLEOTIDE SEQUENCE [LARGE SCALE GENOMIC DNA]</scope>
    <source>
        <strain evidence="5 8">MRSN14237</strain>
    </source>
</reference>
<reference evidence="4" key="5">
    <citation type="submission" date="2019-12" db="EMBL/GenBank/DDBJ databases">
        <authorList>
            <person name="Nguyen S.-T."/>
        </authorList>
    </citation>
    <scope>NUCLEOTIDE SEQUENCE</scope>
    <source>
        <strain evidence="4">DMS06669</strain>
    </source>
</reference>
<dbReference type="AlphaFoldDB" id="A0A0G4QPL0"/>
<dbReference type="Proteomes" id="UP000480763">
    <property type="component" value="Unassembled WGS sequence"/>
</dbReference>
<evidence type="ECO:0000313" key="5">
    <source>
        <dbReference type="EMBL" id="TPU60355.1"/>
    </source>
</evidence>
<dbReference type="RefSeq" id="WP_000864764.1">
    <property type="nucleotide sequence ID" value="NZ_BHFY01000031.1"/>
</dbReference>
<keyword evidence="1" id="KW-0472">Membrane</keyword>
<keyword evidence="1" id="KW-0812">Transmembrane</keyword>
<dbReference type="NCBIfam" id="NF041560">
    <property type="entry name" value="T6SS_Burk_ExIF"/>
    <property type="match status" value="1"/>
</dbReference>